<dbReference type="Proteomes" id="UP001248819">
    <property type="component" value="Unassembled WGS sequence"/>
</dbReference>
<proteinExistence type="predicted"/>
<dbReference type="PROSITE" id="PS51154">
    <property type="entry name" value="MACRO"/>
    <property type="match status" value="1"/>
</dbReference>
<evidence type="ECO:0000259" key="1">
    <source>
        <dbReference type="PROSITE" id="PS51154"/>
    </source>
</evidence>
<dbReference type="Pfam" id="PF01661">
    <property type="entry name" value="Macro"/>
    <property type="match status" value="1"/>
</dbReference>
<dbReference type="PANTHER" id="PTHR11106:SF27">
    <property type="entry name" value="MACRO DOMAIN-CONTAINING PROTEIN"/>
    <property type="match status" value="1"/>
</dbReference>
<dbReference type="EMBL" id="JAVRHP010000167">
    <property type="protein sequence ID" value="MDT0651726.1"/>
    <property type="molecule type" value="Genomic_DNA"/>
</dbReference>
<sequence length="176" mass="19146">MEAMPKKVKLLAVKGGITQQPDVMAIVNAANAHLTTGGGVAGAIHHAAGNDLYRECQDLAPIRPGNAVITKAYDLPNEYVIHCLGPVYGKNKPEDVVLAKCYRNTLRLAEKHKITSIAFPAIATGVFGYPLEEATEVAISTILEELPSLRHLEKIKFVLFSQADLDIYQKKLAEVQ</sequence>
<dbReference type="InterPro" id="IPR002589">
    <property type="entry name" value="Macro_dom"/>
</dbReference>
<dbReference type="SUPFAM" id="SSF52949">
    <property type="entry name" value="Macro domain-like"/>
    <property type="match status" value="1"/>
</dbReference>
<organism evidence="2 3">
    <name type="scientific">Autumnicola edwardsiae</name>
    <dbReference type="NCBI Taxonomy" id="3075594"/>
    <lineage>
        <taxon>Bacteria</taxon>
        <taxon>Pseudomonadati</taxon>
        <taxon>Bacteroidota</taxon>
        <taxon>Flavobacteriia</taxon>
        <taxon>Flavobacteriales</taxon>
        <taxon>Flavobacteriaceae</taxon>
        <taxon>Autumnicola</taxon>
    </lineage>
</organism>
<name>A0ABU3CZC4_9FLAO</name>
<evidence type="ECO:0000313" key="2">
    <source>
        <dbReference type="EMBL" id="MDT0651726.1"/>
    </source>
</evidence>
<accession>A0ABU3CZC4</accession>
<reference evidence="2 3" key="1">
    <citation type="submission" date="2023-09" db="EMBL/GenBank/DDBJ databases">
        <authorList>
            <person name="Rey-Velasco X."/>
        </authorList>
    </citation>
    <scope>NUCLEOTIDE SEQUENCE [LARGE SCALE GENOMIC DNA]</scope>
    <source>
        <strain evidence="2 3">F297</strain>
    </source>
</reference>
<dbReference type="RefSeq" id="WP_311485814.1">
    <property type="nucleotide sequence ID" value="NZ_JAVRHP010000167.1"/>
</dbReference>
<comment type="caution">
    <text evidence="2">The sequence shown here is derived from an EMBL/GenBank/DDBJ whole genome shotgun (WGS) entry which is preliminary data.</text>
</comment>
<dbReference type="PANTHER" id="PTHR11106">
    <property type="entry name" value="GANGLIOSIDE INDUCED DIFFERENTIATION ASSOCIATED PROTEIN 2-RELATED"/>
    <property type="match status" value="1"/>
</dbReference>
<evidence type="ECO:0000313" key="3">
    <source>
        <dbReference type="Proteomes" id="UP001248819"/>
    </source>
</evidence>
<protein>
    <submittedName>
        <fullName evidence="2">Macro domain-containing protein</fullName>
    </submittedName>
</protein>
<dbReference type="Gene3D" id="3.40.220.10">
    <property type="entry name" value="Leucine Aminopeptidase, subunit E, domain 1"/>
    <property type="match status" value="1"/>
</dbReference>
<dbReference type="CDD" id="cd02908">
    <property type="entry name" value="Macro_OAADPr_deacetylase"/>
    <property type="match status" value="1"/>
</dbReference>
<dbReference type="InterPro" id="IPR043472">
    <property type="entry name" value="Macro_dom-like"/>
</dbReference>
<dbReference type="SMART" id="SM00506">
    <property type="entry name" value="A1pp"/>
    <property type="match status" value="1"/>
</dbReference>
<gene>
    <name evidence="2" type="ORF">RM529_16375</name>
</gene>
<feature type="domain" description="Macro" evidence="1">
    <location>
        <begin position="1"/>
        <end position="176"/>
    </location>
</feature>
<keyword evidence="3" id="KW-1185">Reference proteome</keyword>